<keyword evidence="1" id="KW-0472">Membrane</keyword>
<comment type="caution">
    <text evidence="2">The sequence shown here is derived from an EMBL/GenBank/DDBJ whole genome shotgun (WGS) entry which is preliminary data.</text>
</comment>
<sequence>MYNINGYNKLSHFIFPINMNYTYNSNSKGIKSILKIKFKKYFGKLLENIEILSNDWYHISEECIFHYCCCYLKPFPSINRKIGNKTNTSNNKIELWKMSKNYMGIQNNEDLKLIIRVTFKGNDWQGRSYYNLCLILTYMLRDNFFFNFGILSKVHNFLGISMYCNSSCHRTRCSVFTTARLMMCYSNINCCTCWNISRFSGLFLFIGTEQSKTKKKCIIKIRLDILNKNKPSMMTFLNNYKCDSWLKIQLITKFLNDFLSVLLNTYSSSIPTRMSVHRSNYCCNGWFFIITCWWVKVSTLFISLYTLGLMLGTRMLLIPPNFTLIFKHKLDNFFLVKRQLRVVTHSLWCKTSYCPIANFDTCEKLFASHIPNSLIGQCLLFSRVRPPYCNFGGGKTRPRTSIMLFDMVRPNSCTYESLLKSALRTKELISRSRSGALRAVALIIVDVCILKFNCLRLHLSWSSCNITNSIFSSHCSTIPLISFVNLTLCESVNGFLCSPISLISNTSHMNSITASFSIEMVGQTGENQTKLLYHHLMDDNILQEKKKMIDPLVCKPKITKKFTVRMDHSFNNFTINFSWTFIWLNIDIIMMNITSWH</sequence>
<evidence type="ECO:0000256" key="1">
    <source>
        <dbReference type="SAM" id="Phobius"/>
    </source>
</evidence>
<dbReference type="AlphaFoldDB" id="A0A6G0U1I4"/>
<proteinExistence type="predicted"/>
<evidence type="ECO:0000313" key="2">
    <source>
        <dbReference type="EMBL" id="KAE9542827.1"/>
    </source>
</evidence>
<feature type="transmembrane region" description="Helical" evidence="1">
    <location>
        <begin position="285"/>
        <end position="307"/>
    </location>
</feature>
<evidence type="ECO:0000313" key="3">
    <source>
        <dbReference type="Proteomes" id="UP000475862"/>
    </source>
</evidence>
<keyword evidence="1" id="KW-0812">Transmembrane</keyword>
<name>A0A6G0U1I4_APHGL</name>
<organism evidence="2 3">
    <name type="scientific">Aphis glycines</name>
    <name type="common">Soybean aphid</name>
    <dbReference type="NCBI Taxonomy" id="307491"/>
    <lineage>
        <taxon>Eukaryota</taxon>
        <taxon>Metazoa</taxon>
        <taxon>Ecdysozoa</taxon>
        <taxon>Arthropoda</taxon>
        <taxon>Hexapoda</taxon>
        <taxon>Insecta</taxon>
        <taxon>Pterygota</taxon>
        <taxon>Neoptera</taxon>
        <taxon>Paraneoptera</taxon>
        <taxon>Hemiptera</taxon>
        <taxon>Sternorrhyncha</taxon>
        <taxon>Aphidomorpha</taxon>
        <taxon>Aphidoidea</taxon>
        <taxon>Aphididae</taxon>
        <taxon>Aphidini</taxon>
        <taxon>Aphis</taxon>
        <taxon>Aphis</taxon>
    </lineage>
</organism>
<dbReference type="OrthoDB" id="10252740at2759"/>
<gene>
    <name evidence="2" type="ORF">AGLY_002738</name>
</gene>
<dbReference type="Proteomes" id="UP000475862">
    <property type="component" value="Unassembled WGS sequence"/>
</dbReference>
<protein>
    <submittedName>
        <fullName evidence="2">Uncharacterized protein</fullName>
    </submittedName>
</protein>
<accession>A0A6G0U1I4</accession>
<keyword evidence="1" id="KW-1133">Transmembrane helix</keyword>
<reference evidence="2 3" key="1">
    <citation type="submission" date="2019-08" db="EMBL/GenBank/DDBJ databases">
        <title>The genome of the soybean aphid Biotype 1, its phylome, world population structure and adaptation to the North American continent.</title>
        <authorList>
            <person name="Giordano R."/>
            <person name="Donthu R.K."/>
            <person name="Hernandez A.G."/>
            <person name="Wright C.L."/>
            <person name="Zimin A.V."/>
        </authorList>
    </citation>
    <scope>NUCLEOTIDE SEQUENCE [LARGE SCALE GENOMIC DNA]</scope>
    <source>
        <tissue evidence="2">Whole aphids</tissue>
    </source>
</reference>
<keyword evidence="3" id="KW-1185">Reference proteome</keyword>
<dbReference type="EMBL" id="VYZN01000009">
    <property type="protein sequence ID" value="KAE9542827.1"/>
    <property type="molecule type" value="Genomic_DNA"/>
</dbReference>